<evidence type="ECO:0000259" key="5">
    <source>
        <dbReference type="PROSITE" id="PS51184"/>
    </source>
</evidence>
<feature type="region of interest" description="Disordered" evidence="4">
    <location>
        <begin position="188"/>
        <end position="261"/>
    </location>
</feature>
<dbReference type="PROSITE" id="PS51184">
    <property type="entry name" value="JMJC"/>
    <property type="match status" value="1"/>
</dbReference>
<dbReference type="InterPro" id="IPR003347">
    <property type="entry name" value="JmjC_dom"/>
</dbReference>
<evidence type="ECO:0000313" key="7">
    <source>
        <dbReference type="Proteomes" id="UP000013827"/>
    </source>
</evidence>
<dbReference type="GO" id="GO:0046872">
    <property type="term" value="F:metal ion binding"/>
    <property type="evidence" value="ECO:0007669"/>
    <property type="project" value="UniProtKB-KW"/>
</dbReference>
<dbReference type="GO" id="GO:0000118">
    <property type="term" value="C:histone deacetylase complex"/>
    <property type="evidence" value="ECO:0007669"/>
    <property type="project" value="TreeGrafter"/>
</dbReference>
<feature type="region of interest" description="Disordered" evidence="4">
    <location>
        <begin position="389"/>
        <end position="410"/>
    </location>
</feature>
<dbReference type="EnsemblProtists" id="EOD41044">
    <property type="protein sequence ID" value="EOD41044"/>
    <property type="gene ID" value="EMIHUDRAFT_222108"/>
</dbReference>
<dbReference type="PaxDb" id="2903-EOD41044"/>
<dbReference type="CDD" id="cd02208">
    <property type="entry name" value="cupin_RmlC-like"/>
    <property type="match status" value="1"/>
</dbReference>
<dbReference type="Proteomes" id="UP000013827">
    <property type="component" value="Unassembled WGS sequence"/>
</dbReference>
<name>A0A0D3KZ59_EMIH1</name>
<organism evidence="6 7">
    <name type="scientific">Emiliania huxleyi (strain CCMP1516)</name>
    <dbReference type="NCBI Taxonomy" id="280463"/>
    <lineage>
        <taxon>Eukaryota</taxon>
        <taxon>Haptista</taxon>
        <taxon>Haptophyta</taxon>
        <taxon>Prymnesiophyceae</taxon>
        <taxon>Isochrysidales</taxon>
        <taxon>Noelaerhabdaceae</taxon>
        <taxon>Emiliania</taxon>
    </lineage>
</organism>
<dbReference type="AlphaFoldDB" id="A0A0D3KZ59"/>
<dbReference type="KEGG" id="ehx:EMIHUDRAFT_222108"/>
<dbReference type="InterPro" id="IPR045109">
    <property type="entry name" value="LSDs-like"/>
</dbReference>
<dbReference type="InterPro" id="IPR011011">
    <property type="entry name" value="Znf_FYVE_PHD"/>
</dbReference>
<dbReference type="SUPFAM" id="SSF51197">
    <property type="entry name" value="Clavaminate synthase-like"/>
    <property type="match status" value="1"/>
</dbReference>
<feature type="domain" description="JmjC" evidence="5">
    <location>
        <begin position="317"/>
        <end position="525"/>
    </location>
</feature>
<protein>
    <recommendedName>
        <fullName evidence="5">JmjC domain-containing protein</fullName>
    </recommendedName>
</protein>
<dbReference type="GO" id="GO:0006357">
    <property type="term" value="P:regulation of transcription by RNA polymerase II"/>
    <property type="evidence" value="ECO:0007669"/>
    <property type="project" value="TreeGrafter"/>
</dbReference>
<dbReference type="SMART" id="SM00558">
    <property type="entry name" value="JmjC"/>
    <property type="match status" value="1"/>
</dbReference>
<dbReference type="GO" id="GO:0032454">
    <property type="term" value="F:histone H3K9 demethylase activity"/>
    <property type="evidence" value="ECO:0007669"/>
    <property type="project" value="InterPro"/>
</dbReference>
<feature type="compositionally biased region" description="Low complexity" evidence="4">
    <location>
        <begin position="249"/>
        <end position="259"/>
    </location>
</feature>
<accession>A0A0D3KZ59</accession>
<dbReference type="HOGENOM" id="CLU_502930_0_0_1"/>
<dbReference type="Gene3D" id="2.60.120.650">
    <property type="entry name" value="Cupin"/>
    <property type="match status" value="1"/>
</dbReference>
<dbReference type="SUPFAM" id="SSF57903">
    <property type="entry name" value="FYVE/PHD zinc finger"/>
    <property type="match status" value="1"/>
</dbReference>
<reference evidence="6" key="2">
    <citation type="submission" date="2024-10" db="UniProtKB">
        <authorList>
            <consortium name="EnsemblProtists"/>
        </authorList>
    </citation>
    <scope>IDENTIFICATION</scope>
</reference>
<reference evidence="7" key="1">
    <citation type="journal article" date="2013" name="Nature">
        <title>Pan genome of the phytoplankton Emiliania underpins its global distribution.</title>
        <authorList>
            <person name="Read B.A."/>
            <person name="Kegel J."/>
            <person name="Klute M.J."/>
            <person name="Kuo A."/>
            <person name="Lefebvre S.C."/>
            <person name="Maumus F."/>
            <person name="Mayer C."/>
            <person name="Miller J."/>
            <person name="Monier A."/>
            <person name="Salamov A."/>
            <person name="Young J."/>
            <person name="Aguilar M."/>
            <person name="Claverie J.M."/>
            <person name="Frickenhaus S."/>
            <person name="Gonzalez K."/>
            <person name="Herman E.K."/>
            <person name="Lin Y.C."/>
            <person name="Napier J."/>
            <person name="Ogata H."/>
            <person name="Sarno A.F."/>
            <person name="Shmutz J."/>
            <person name="Schroeder D."/>
            <person name="de Vargas C."/>
            <person name="Verret F."/>
            <person name="von Dassow P."/>
            <person name="Valentin K."/>
            <person name="Van de Peer Y."/>
            <person name="Wheeler G."/>
            <person name="Dacks J.B."/>
            <person name="Delwiche C.F."/>
            <person name="Dyhrman S.T."/>
            <person name="Glockner G."/>
            <person name="John U."/>
            <person name="Richards T."/>
            <person name="Worden A.Z."/>
            <person name="Zhang X."/>
            <person name="Grigoriev I.V."/>
            <person name="Allen A.E."/>
            <person name="Bidle K."/>
            <person name="Borodovsky M."/>
            <person name="Bowler C."/>
            <person name="Brownlee C."/>
            <person name="Cock J.M."/>
            <person name="Elias M."/>
            <person name="Gladyshev V.N."/>
            <person name="Groth M."/>
            <person name="Guda C."/>
            <person name="Hadaegh A."/>
            <person name="Iglesias-Rodriguez M.D."/>
            <person name="Jenkins J."/>
            <person name="Jones B.M."/>
            <person name="Lawson T."/>
            <person name="Leese F."/>
            <person name="Lindquist E."/>
            <person name="Lobanov A."/>
            <person name="Lomsadze A."/>
            <person name="Malik S.B."/>
            <person name="Marsh M.E."/>
            <person name="Mackinder L."/>
            <person name="Mock T."/>
            <person name="Mueller-Roeber B."/>
            <person name="Pagarete A."/>
            <person name="Parker M."/>
            <person name="Probert I."/>
            <person name="Quesneville H."/>
            <person name="Raines C."/>
            <person name="Rensing S.A."/>
            <person name="Riano-Pachon D.M."/>
            <person name="Richier S."/>
            <person name="Rokitta S."/>
            <person name="Shiraiwa Y."/>
            <person name="Soanes D.M."/>
            <person name="van der Giezen M."/>
            <person name="Wahlund T.M."/>
            <person name="Williams B."/>
            <person name="Wilson W."/>
            <person name="Wolfe G."/>
            <person name="Wurch L.L."/>
        </authorList>
    </citation>
    <scope>NUCLEOTIDE SEQUENCE</scope>
</reference>
<proteinExistence type="predicted"/>
<feature type="region of interest" description="Disordered" evidence="4">
    <location>
        <begin position="316"/>
        <end position="340"/>
    </location>
</feature>
<feature type="compositionally biased region" description="Low complexity" evidence="4">
    <location>
        <begin position="193"/>
        <end position="207"/>
    </location>
</feature>
<dbReference type="RefSeq" id="XP_005793473.1">
    <property type="nucleotide sequence ID" value="XM_005793416.1"/>
</dbReference>
<keyword evidence="3" id="KW-0539">Nucleus</keyword>
<dbReference type="GO" id="GO:0031490">
    <property type="term" value="F:chromatin DNA binding"/>
    <property type="evidence" value="ECO:0007669"/>
    <property type="project" value="TreeGrafter"/>
</dbReference>
<dbReference type="GeneID" id="17286314"/>
<dbReference type="InterPro" id="IPR013083">
    <property type="entry name" value="Znf_RING/FYVE/PHD"/>
</dbReference>
<dbReference type="GO" id="GO:0000785">
    <property type="term" value="C:chromatin"/>
    <property type="evidence" value="ECO:0007669"/>
    <property type="project" value="TreeGrafter"/>
</dbReference>
<evidence type="ECO:0000313" key="6">
    <source>
        <dbReference type="EnsemblProtists" id="EOD41044"/>
    </source>
</evidence>
<dbReference type="Pfam" id="PF02373">
    <property type="entry name" value="JmjC"/>
    <property type="match status" value="1"/>
</dbReference>
<comment type="subcellular location">
    <subcellularLocation>
        <location evidence="1">Nucleus</location>
    </subcellularLocation>
</comment>
<feature type="compositionally biased region" description="Acidic residues" evidence="4">
    <location>
        <begin position="389"/>
        <end position="402"/>
    </location>
</feature>
<dbReference type="eggNOG" id="KOG1356">
    <property type="taxonomic scope" value="Eukaryota"/>
</dbReference>
<evidence type="ECO:0000256" key="3">
    <source>
        <dbReference type="ARBA" id="ARBA00023242"/>
    </source>
</evidence>
<evidence type="ECO:0000256" key="2">
    <source>
        <dbReference type="ARBA" id="ARBA00022723"/>
    </source>
</evidence>
<sequence>MFRKLAVLFLEMVEAELRASHLQPSQPDGAALSCVACAPVEAAWLCAPIAQIPEGFRQKCDVCETSILDRHWACTVAGCEWEERISLVFPPTTNARGEVWHEFVAVIPREGKYCGQPCAVCNADGEGEEDEAPPAVFEEGELGCFCDTDRHLPTNDVPFEGVWISCDVCGRWCHGECAGMDKQQAEETEEYTLARPRPSAQAAPSSPLRKKAGLRQCRNGPACKEARARERSGQPYHEPPRVRSRPSERAAASEPSAMEARVHRPGELHGLSGLCVAAKCGYYQLQFANGRQAHFRGRELPQREAACAAGAAAAVKEEVRGEHTRKRKPTQLYDGGGGQGVAYVPPEPSGGGNVSRSRIAYGSDGLQLGGHTNLHCDVSDAVNVMVDVYEGDDGDDSEDETDEARAAPRAGEESLMSAIWDIYRWQDTEAILQLLHAVARERDVEITSNPIHDQLFYLDDTLRKRLRDQYKVRGWRFVQRRGDAVFIPAGCPHQVRNLSSCVKVALDFVSPENAHRCVHLTDEFAKLPRGHHLSEDKLQFLL</sequence>
<dbReference type="Gene3D" id="3.30.40.10">
    <property type="entry name" value="Zinc/RING finger domain, C3HC4 (zinc finger)"/>
    <property type="match status" value="1"/>
</dbReference>
<dbReference type="STRING" id="2903.R1G5F9"/>
<evidence type="ECO:0000256" key="4">
    <source>
        <dbReference type="SAM" id="MobiDB-lite"/>
    </source>
</evidence>
<keyword evidence="7" id="KW-1185">Reference proteome</keyword>
<dbReference type="GO" id="GO:0003712">
    <property type="term" value="F:transcription coregulator activity"/>
    <property type="evidence" value="ECO:0007669"/>
    <property type="project" value="TreeGrafter"/>
</dbReference>
<feature type="compositionally biased region" description="Basic and acidic residues" evidence="4">
    <location>
        <begin position="224"/>
        <end position="248"/>
    </location>
</feature>
<dbReference type="PANTHER" id="PTHR12549">
    <property type="entry name" value="JMJC DOMAIN-CONTAINING HISTONE DEMETHYLATION PROTEIN"/>
    <property type="match status" value="1"/>
</dbReference>
<evidence type="ECO:0000256" key="1">
    <source>
        <dbReference type="ARBA" id="ARBA00004123"/>
    </source>
</evidence>
<dbReference type="PANTHER" id="PTHR12549:SF38">
    <property type="entry name" value="JMJC DOMAIN-CONTAINING HISTONE DEMETHYLASE 2, ISOFORM A"/>
    <property type="match status" value="1"/>
</dbReference>
<keyword evidence="2" id="KW-0479">Metal-binding</keyword>